<evidence type="ECO:0000256" key="7">
    <source>
        <dbReference type="SAM" id="Coils"/>
    </source>
</evidence>
<dbReference type="GO" id="GO:0005634">
    <property type="term" value="C:nucleus"/>
    <property type="evidence" value="ECO:0007669"/>
    <property type="project" value="UniProtKB-SubCell"/>
</dbReference>
<accession>A0A2P2J7N4</accession>
<keyword evidence="4 6" id="KW-0862">Zinc</keyword>
<reference evidence="9" key="1">
    <citation type="submission" date="2018-02" db="EMBL/GenBank/DDBJ databases">
        <title>Rhizophora mucronata_Transcriptome.</title>
        <authorList>
            <person name="Meera S.P."/>
            <person name="Sreeshan A."/>
            <person name="Augustine A."/>
        </authorList>
    </citation>
    <scope>NUCLEOTIDE SEQUENCE</scope>
    <source>
        <tissue evidence="9">Leaf</tissue>
    </source>
</reference>
<proteinExistence type="inferred from homology"/>
<dbReference type="AlphaFoldDB" id="A0A2P2J7N4"/>
<name>A0A2P2J7N4_RHIMU</name>
<dbReference type="GO" id="GO:0006325">
    <property type="term" value="P:chromatin organization"/>
    <property type="evidence" value="ECO:0007669"/>
    <property type="project" value="UniProtKB-KW"/>
</dbReference>
<feature type="region of interest" description="Disordered" evidence="8">
    <location>
        <begin position="1"/>
        <end position="22"/>
    </location>
</feature>
<evidence type="ECO:0000256" key="2">
    <source>
        <dbReference type="ARBA" id="ARBA00022723"/>
    </source>
</evidence>
<dbReference type="InterPro" id="IPR013956">
    <property type="entry name" value="E3_ubiquit_lig_Bre1"/>
</dbReference>
<evidence type="ECO:0000313" key="9">
    <source>
        <dbReference type="EMBL" id="MBW89494.1"/>
    </source>
</evidence>
<evidence type="ECO:0000256" key="8">
    <source>
        <dbReference type="SAM" id="MobiDB-lite"/>
    </source>
</evidence>
<keyword evidence="2 6" id="KW-0479">Metal-binding</keyword>
<dbReference type="PANTHER" id="PTHR23163">
    <property type="entry name" value="RING FINGER PROTEIN-RELATED"/>
    <property type="match status" value="1"/>
</dbReference>
<dbReference type="EC" id="2.3.2.27" evidence="6"/>
<dbReference type="PANTHER" id="PTHR23163:SF0">
    <property type="entry name" value="E3 UBIQUITIN-PROTEIN LIGASE BRE1"/>
    <property type="match status" value="1"/>
</dbReference>
<dbReference type="GO" id="GO:0008270">
    <property type="term" value="F:zinc ion binding"/>
    <property type="evidence" value="ECO:0007669"/>
    <property type="project" value="UniProtKB-KW"/>
</dbReference>
<evidence type="ECO:0000256" key="4">
    <source>
        <dbReference type="ARBA" id="ARBA00022833"/>
    </source>
</evidence>
<keyword evidence="6" id="KW-0156">Chromatin regulator</keyword>
<keyword evidence="6" id="KW-0833">Ubl conjugation pathway</keyword>
<dbReference type="UniPathway" id="UPA00143"/>
<dbReference type="GO" id="GO:0016567">
    <property type="term" value="P:protein ubiquitination"/>
    <property type="evidence" value="ECO:0007669"/>
    <property type="project" value="UniProtKB-UniRule"/>
</dbReference>
<comment type="pathway">
    <text evidence="6">Protein modification; protein ubiquitination.</text>
</comment>
<keyword evidence="5 6" id="KW-0539">Nucleus</keyword>
<evidence type="ECO:0000256" key="5">
    <source>
        <dbReference type="ARBA" id="ARBA00023242"/>
    </source>
</evidence>
<comment type="subcellular location">
    <subcellularLocation>
        <location evidence="1 6">Nucleus</location>
    </subcellularLocation>
</comment>
<comment type="catalytic activity">
    <reaction evidence="6">
        <text>S-ubiquitinyl-[E2 ubiquitin-conjugating enzyme]-L-cysteine + [acceptor protein]-L-lysine = [E2 ubiquitin-conjugating enzyme]-L-cysteine + N(6)-ubiquitinyl-[acceptor protein]-L-lysine.</text>
        <dbReference type="EC" id="2.3.2.27"/>
    </reaction>
</comment>
<evidence type="ECO:0000256" key="6">
    <source>
        <dbReference type="RuleBase" id="RU365038"/>
    </source>
</evidence>
<keyword evidence="6 7" id="KW-0175">Coiled coil</keyword>
<evidence type="ECO:0000256" key="3">
    <source>
        <dbReference type="ARBA" id="ARBA00022771"/>
    </source>
</evidence>
<dbReference type="GO" id="GO:0033503">
    <property type="term" value="C:HULC complex"/>
    <property type="evidence" value="ECO:0007669"/>
    <property type="project" value="TreeGrafter"/>
</dbReference>
<organism evidence="9">
    <name type="scientific">Rhizophora mucronata</name>
    <name type="common">Asiatic mangrove</name>
    <dbReference type="NCBI Taxonomy" id="61149"/>
    <lineage>
        <taxon>Eukaryota</taxon>
        <taxon>Viridiplantae</taxon>
        <taxon>Streptophyta</taxon>
        <taxon>Embryophyta</taxon>
        <taxon>Tracheophyta</taxon>
        <taxon>Spermatophyta</taxon>
        <taxon>Magnoliopsida</taxon>
        <taxon>eudicotyledons</taxon>
        <taxon>Gunneridae</taxon>
        <taxon>Pentapetalae</taxon>
        <taxon>rosids</taxon>
        <taxon>fabids</taxon>
        <taxon>Malpighiales</taxon>
        <taxon>Rhizophoraceae</taxon>
        <taxon>Rhizophora</taxon>
    </lineage>
</organism>
<feature type="coiled-coil region" evidence="7">
    <location>
        <begin position="45"/>
        <end position="72"/>
    </location>
</feature>
<comment type="similarity">
    <text evidence="6">Belongs to the BRE1 family.</text>
</comment>
<dbReference type="GO" id="GO:0061630">
    <property type="term" value="F:ubiquitin protein ligase activity"/>
    <property type="evidence" value="ECO:0007669"/>
    <property type="project" value="UniProtKB-EC"/>
</dbReference>
<evidence type="ECO:0000256" key="1">
    <source>
        <dbReference type="ARBA" id="ARBA00004123"/>
    </source>
</evidence>
<protein>
    <recommendedName>
        <fullName evidence="6">E3 ubiquitin protein ligase</fullName>
        <ecNumber evidence="6">2.3.2.27</ecNumber>
    </recommendedName>
</protein>
<dbReference type="EMBL" id="GGEC01009011">
    <property type="protein sequence ID" value="MBW89494.1"/>
    <property type="molecule type" value="Transcribed_RNA"/>
</dbReference>
<keyword evidence="3 6" id="KW-0863">Zinc-finger</keyword>
<sequence length="107" mass="12201">MGSEPDRKRRHFSSISPKPVMAKKQPFAQLSEGKKLGTAVLQYQNQKLAQKLEVQKIEYSALENKFSQLKDKQGPCDSTIKALNNCWKWVIMLFCYSLCAIPSCICM</sequence>
<keyword evidence="6" id="KW-0808">Transferase</keyword>